<dbReference type="InterPro" id="IPR035979">
    <property type="entry name" value="RBD_domain_sf"/>
</dbReference>
<dbReference type="Proteomes" id="UP001157418">
    <property type="component" value="Unassembled WGS sequence"/>
</dbReference>
<name>A0AAU9N5V2_9ASTR</name>
<feature type="domain" description="RRM" evidence="2">
    <location>
        <begin position="27"/>
        <end position="104"/>
    </location>
</feature>
<evidence type="ECO:0000313" key="4">
    <source>
        <dbReference type="Proteomes" id="UP001157418"/>
    </source>
</evidence>
<dbReference type="Pfam" id="PF00076">
    <property type="entry name" value="RRM_1"/>
    <property type="match status" value="1"/>
</dbReference>
<dbReference type="CDD" id="cd00590">
    <property type="entry name" value="RRM_SF"/>
    <property type="match status" value="1"/>
</dbReference>
<dbReference type="PROSITE" id="PS50102">
    <property type="entry name" value="RRM"/>
    <property type="match status" value="1"/>
</dbReference>
<dbReference type="GO" id="GO:0003723">
    <property type="term" value="F:RNA binding"/>
    <property type="evidence" value="ECO:0007669"/>
    <property type="project" value="UniProtKB-UniRule"/>
</dbReference>
<evidence type="ECO:0000259" key="2">
    <source>
        <dbReference type="PROSITE" id="PS50102"/>
    </source>
</evidence>
<accession>A0AAU9N5V2</accession>
<dbReference type="SUPFAM" id="SSF54928">
    <property type="entry name" value="RNA-binding domain, RBD"/>
    <property type="match status" value="1"/>
</dbReference>
<gene>
    <name evidence="3" type="ORF">LVIROSA_LOCUS20099</name>
</gene>
<proteinExistence type="predicted"/>
<organism evidence="3 4">
    <name type="scientific">Lactuca virosa</name>
    <dbReference type="NCBI Taxonomy" id="75947"/>
    <lineage>
        <taxon>Eukaryota</taxon>
        <taxon>Viridiplantae</taxon>
        <taxon>Streptophyta</taxon>
        <taxon>Embryophyta</taxon>
        <taxon>Tracheophyta</taxon>
        <taxon>Spermatophyta</taxon>
        <taxon>Magnoliopsida</taxon>
        <taxon>eudicotyledons</taxon>
        <taxon>Gunneridae</taxon>
        <taxon>Pentapetalae</taxon>
        <taxon>asterids</taxon>
        <taxon>campanulids</taxon>
        <taxon>Asterales</taxon>
        <taxon>Asteraceae</taxon>
        <taxon>Cichorioideae</taxon>
        <taxon>Cichorieae</taxon>
        <taxon>Lactucinae</taxon>
        <taxon>Lactuca</taxon>
    </lineage>
</organism>
<reference evidence="3 4" key="1">
    <citation type="submission" date="2022-01" db="EMBL/GenBank/DDBJ databases">
        <authorList>
            <person name="Xiong W."/>
            <person name="Schranz E."/>
        </authorList>
    </citation>
    <scope>NUCLEOTIDE SEQUENCE [LARGE SCALE GENOMIC DNA]</scope>
</reference>
<dbReference type="InterPro" id="IPR000504">
    <property type="entry name" value="RRM_dom"/>
</dbReference>
<evidence type="ECO:0000313" key="3">
    <source>
        <dbReference type="EMBL" id="CAH1433514.1"/>
    </source>
</evidence>
<dbReference type="SMART" id="SM00360">
    <property type="entry name" value="RRM"/>
    <property type="match status" value="1"/>
</dbReference>
<sequence length="139" mass="16284">MLPNSGEWTEVWQRKTTATHNNNVNVTKFYVAGFPRGIRKVELWKPFAKFGQVVDVYLRGKKDFKGMNFAFIRYIGIENRKALEERLQGTKCRDVALHINLSRPTRKPIHAQQKGHRHQHRDMMLPQPPICVTTARFLK</sequence>
<comment type="caution">
    <text evidence="3">The sequence shown here is derived from an EMBL/GenBank/DDBJ whole genome shotgun (WGS) entry which is preliminary data.</text>
</comment>
<dbReference type="InterPro" id="IPR012677">
    <property type="entry name" value="Nucleotide-bd_a/b_plait_sf"/>
</dbReference>
<dbReference type="EMBL" id="CAKMRJ010003334">
    <property type="protein sequence ID" value="CAH1433514.1"/>
    <property type="molecule type" value="Genomic_DNA"/>
</dbReference>
<evidence type="ECO:0000256" key="1">
    <source>
        <dbReference type="PROSITE-ProRule" id="PRU00176"/>
    </source>
</evidence>
<dbReference type="Gene3D" id="3.30.70.330">
    <property type="match status" value="1"/>
</dbReference>
<keyword evidence="1" id="KW-0694">RNA-binding</keyword>
<protein>
    <recommendedName>
        <fullName evidence="2">RRM domain-containing protein</fullName>
    </recommendedName>
</protein>
<keyword evidence="4" id="KW-1185">Reference proteome</keyword>
<dbReference type="AlphaFoldDB" id="A0AAU9N5V2"/>